<dbReference type="KEGG" id="ipo:Ilyop_0302"/>
<dbReference type="eggNOG" id="COG0589">
    <property type="taxonomic scope" value="Bacteria"/>
</dbReference>
<reference evidence="1 2" key="1">
    <citation type="journal article" date="2010" name="Stand. Genomic Sci.">
        <title>Complete genome sequence of Ilyobacter polytropus type strain (CuHbu1).</title>
        <authorList>
            <person name="Sikorski J."/>
            <person name="Chertkov O."/>
            <person name="Lapidus A."/>
            <person name="Nolan M."/>
            <person name="Lucas S."/>
            <person name="Del Rio T.G."/>
            <person name="Tice H."/>
            <person name="Cheng J.F."/>
            <person name="Tapia R."/>
            <person name="Han C."/>
            <person name="Goodwin L."/>
            <person name="Pitluck S."/>
            <person name="Liolios K."/>
            <person name="Ivanova N."/>
            <person name="Mavromatis K."/>
            <person name="Mikhailova N."/>
            <person name="Pati A."/>
            <person name="Chen A."/>
            <person name="Palaniappan K."/>
            <person name="Land M."/>
            <person name="Hauser L."/>
            <person name="Chang Y.J."/>
            <person name="Jeffries C.D."/>
            <person name="Brambilla E."/>
            <person name="Yasawong M."/>
            <person name="Rohde M."/>
            <person name="Pukall R."/>
            <person name="Spring S."/>
            <person name="Goker M."/>
            <person name="Woyke T."/>
            <person name="Bristow J."/>
            <person name="Eisen J.A."/>
            <person name="Markowitz V."/>
            <person name="Hugenholtz P."/>
            <person name="Kyrpides N.C."/>
            <person name="Klenk H.P."/>
        </authorList>
    </citation>
    <scope>NUCLEOTIDE SEQUENCE [LARGE SCALE GENOMIC DNA]</scope>
    <source>
        <strain evidence="2">ATCC 51220 / DSM 2926 / LMG 16218 / CuHBu1</strain>
    </source>
</reference>
<dbReference type="EMBL" id="CP002281">
    <property type="protein sequence ID" value="ADO82091.1"/>
    <property type="molecule type" value="Genomic_DNA"/>
</dbReference>
<accession>E3HAU0</accession>
<dbReference type="Proteomes" id="UP000006875">
    <property type="component" value="Chromosome"/>
</dbReference>
<gene>
    <name evidence="1" type="ordered locus">Ilyop_0302</name>
</gene>
<name>E3HAU0_ILYPC</name>
<evidence type="ECO:0008006" key="3">
    <source>
        <dbReference type="Google" id="ProtNLM"/>
    </source>
</evidence>
<keyword evidence="2" id="KW-1185">Reference proteome</keyword>
<dbReference type="OrthoDB" id="86048at2"/>
<dbReference type="HOGENOM" id="CLU_096057_0_0_0"/>
<dbReference type="AlphaFoldDB" id="E3HAU0"/>
<sequence>MLNRILVVFVEEKDVEYLTKYTKMIKENYPEVDIVGMFIHSVVDKDEFKEFMAADDLYRLKIKNIDKEYQRITQAEKERSERIEKTFLSIIKEANFYNMVGDSSKILLEELKFFDLAILAKSNELTHEEKVLLNTHHKPVILVPELEDYSLEKVMLADDLEIKSNKALFNFMEIFSSVTEFTAITVSEDKTNDEEDLNLYMKKAEKNFKREFSSGEVHKIILEYSKDYDLIIMGDLKHSIMLEKTIREPGVKIIESAKKPIFIA</sequence>
<dbReference type="STRING" id="572544.Ilyop_0302"/>
<proteinExistence type="predicted"/>
<dbReference type="RefSeq" id="WP_013386762.1">
    <property type="nucleotide sequence ID" value="NC_014632.1"/>
</dbReference>
<dbReference type="Gene3D" id="3.40.50.12370">
    <property type="match status" value="1"/>
</dbReference>
<organism evidence="1 2">
    <name type="scientific">Ilyobacter polytropus (strain ATCC 51220 / DSM 2926 / LMG 16218 / CuHBu1)</name>
    <dbReference type="NCBI Taxonomy" id="572544"/>
    <lineage>
        <taxon>Bacteria</taxon>
        <taxon>Fusobacteriati</taxon>
        <taxon>Fusobacteriota</taxon>
        <taxon>Fusobacteriia</taxon>
        <taxon>Fusobacteriales</taxon>
        <taxon>Fusobacteriaceae</taxon>
        <taxon>Ilyobacter</taxon>
    </lineage>
</organism>
<evidence type="ECO:0000313" key="1">
    <source>
        <dbReference type="EMBL" id="ADO82091.1"/>
    </source>
</evidence>
<protein>
    <recommendedName>
        <fullName evidence="3">UspA domain-containing protein</fullName>
    </recommendedName>
</protein>
<evidence type="ECO:0000313" key="2">
    <source>
        <dbReference type="Proteomes" id="UP000006875"/>
    </source>
</evidence>